<dbReference type="AlphaFoldDB" id="A0A5E4A8H0"/>
<sequence>MLGVHSSLAMWFAQNSQWDLFEHHFSKACRLVKRANASLFGSHGFVRFLECRVLMLQKMPEEVSGLSPETPSQTLQYFKEFFSRCVTCPVYKEWVSELKASVMRYGKKESMTLTNSIRPFETSLTRIWIEGEFLKKNNCYEKKIRNTEI</sequence>
<evidence type="ECO:0000313" key="1">
    <source>
        <dbReference type="EMBL" id="VTJ53335.1"/>
    </source>
</evidence>
<protein>
    <submittedName>
        <fullName evidence="1">Uncharacterized protein</fullName>
    </submittedName>
</protein>
<evidence type="ECO:0000313" key="2">
    <source>
        <dbReference type="Proteomes" id="UP000335636"/>
    </source>
</evidence>
<dbReference type="Proteomes" id="UP000335636">
    <property type="component" value="Unassembled WGS sequence"/>
</dbReference>
<keyword evidence="2" id="KW-1185">Reference proteome</keyword>
<name>A0A5E4A8H0_MARMO</name>
<organism evidence="1 2">
    <name type="scientific">Marmota monax</name>
    <name type="common">Woodchuck</name>
    <dbReference type="NCBI Taxonomy" id="9995"/>
    <lineage>
        <taxon>Eukaryota</taxon>
        <taxon>Metazoa</taxon>
        <taxon>Chordata</taxon>
        <taxon>Craniata</taxon>
        <taxon>Vertebrata</taxon>
        <taxon>Euteleostomi</taxon>
        <taxon>Mammalia</taxon>
        <taxon>Eutheria</taxon>
        <taxon>Euarchontoglires</taxon>
        <taxon>Glires</taxon>
        <taxon>Rodentia</taxon>
        <taxon>Sciuromorpha</taxon>
        <taxon>Sciuridae</taxon>
        <taxon>Xerinae</taxon>
        <taxon>Marmotini</taxon>
        <taxon>Marmota</taxon>
    </lineage>
</organism>
<accession>A0A5E4A8H0</accession>
<proteinExistence type="predicted"/>
<gene>
    <name evidence="1" type="ORF">MONAX_5E044353</name>
</gene>
<comment type="caution">
    <text evidence="1">The sequence shown here is derived from an EMBL/GenBank/DDBJ whole genome shotgun (WGS) entry which is preliminary data.</text>
</comment>
<reference evidence="1" key="1">
    <citation type="submission" date="2019-04" db="EMBL/GenBank/DDBJ databases">
        <authorList>
            <person name="Alioto T."/>
            <person name="Alioto T."/>
        </authorList>
    </citation>
    <scope>NUCLEOTIDE SEQUENCE [LARGE SCALE GENOMIC DNA]</scope>
</reference>
<dbReference type="EMBL" id="CABDUW010000027">
    <property type="protein sequence ID" value="VTJ53335.1"/>
    <property type="molecule type" value="Genomic_DNA"/>
</dbReference>